<dbReference type="AlphaFoldDB" id="A0A644YIW3"/>
<name>A0A644YIW3_9ZZZZ</name>
<reference evidence="1" key="1">
    <citation type="submission" date="2019-08" db="EMBL/GenBank/DDBJ databases">
        <authorList>
            <person name="Kucharzyk K."/>
            <person name="Murdoch R.W."/>
            <person name="Higgins S."/>
            <person name="Loffler F."/>
        </authorList>
    </citation>
    <scope>NUCLEOTIDE SEQUENCE</scope>
</reference>
<gene>
    <name evidence="1" type="ORF">SDC9_74345</name>
</gene>
<accession>A0A644YIW3</accession>
<proteinExistence type="predicted"/>
<evidence type="ECO:0000313" key="1">
    <source>
        <dbReference type="EMBL" id="MPM27831.1"/>
    </source>
</evidence>
<organism evidence="1">
    <name type="scientific">bioreactor metagenome</name>
    <dbReference type="NCBI Taxonomy" id="1076179"/>
    <lineage>
        <taxon>unclassified sequences</taxon>
        <taxon>metagenomes</taxon>
        <taxon>ecological metagenomes</taxon>
    </lineage>
</organism>
<sequence length="123" mass="12871">MVGRPQLLCDVVTVFHTVAGTGTALVAPTVVRSVLTKVRLCEGSGDRHVDALGSVGARKALLYWFSGISTTDGNLTVPVISAGDKIMEGSTDSLDEESVWTVSGRPVRAKGATALHHLEVSLV</sequence>
<dbReference type="EMBL" id="VSSQ01005096">
    <property type="protein sequence ID" value="MPM27831.1"/>
    <property type="molecule type" value="Genomic_DNA"/>
</dbReference>
<protein>
    <submittedName>
        <fullName evidence="1">Uncharacterized protein</fullName>
    </submittedName>
</protein>
<comment type="caution">
    <text evidence="1">The sequence shown here is derived from an EMBL/GenBank/DDBJ whole genome shotgun (WGS) entry which is preliminary data.</text>
</comment>